<dbReference type="SUPFAM" id="SSF51569">
    <property type="entry name" value="Aldolase"/>
    <property type="match status" value="1"/>
</dbReference>
<dbReference type="PANTHER" id="PTHR43778">
    <property type="entry name" value="PYRUVATE CARBOXYLASE"/>
    <property type="match status" value="1"/>
</dbReference>
<feature type="domain" description="Pyruvate carboxyltransferase" evidence="1">
    <location>
        <begin position="15"/>
        <end position="275"/>
    </location>
</feature>
<dbReference type="GO" id="GO:0006094">
    <property type="term" value="P:gluconeogenesis"/>
    <property type="evidence" value="ECO:0007669"/>
    <property type="project" value="TreeGrafter"/>
</dbReference>
<dbReference type="AlphaFoldDB" id="A0A2N7W6C5"/>
<dbReference type="InterPro" id="IPR000891">
    <property type="entry name" value="PYR_CT"/>
</dbReference>
<dbReference type="Pfam" id="PF02436">
    <property type="entry name" value="PYC_OADA"/>
    <property type="match status" value="1"/>
</dbReference>
<dbReference type="GO" id="GO:0005737">
    <property type="term" value="C:cytoplasm"/>
    <property type="evidence" value="ECO:0007669"/>
    <property type="project" value="TreeGrafter"/>
</dbReference>
<evidence type="ECO:0000313" key="3">
    <source>
        <dbReference type="Proteomes" id="UP000235347"/>
    </source>
</evidence>
<accession>A0A2N7W6C5</accession>
<organism evidence="2 3">
    <name type="scientific">Trinickia soli</name>
    <dbReference type="NCBI Taxonomy" id="380675"/>
    <lineage>
        <taxon>Bacteria</taxon>
        <taxon>Pseudomonadati</taxon>
        <taxon>Pseudomonadota</taxon>
        <taxon>Betaproteobacteria</taxon>
        <taxon>Burkholderiales</taxon>
        <taxon>Burkholderiaceae</taxon>
        <taxon>Trinickia</taxon>
    </lineage>
</organism>
<evidence type="ECO:0000259" key="1">
    <source>
        <dbReference type="PROSITE" id="PS50991"/>
    </source>
</evidence>
<sequence length="492" mass="54127">MMQATGVQSSGGAAFGLVDVTLRDGHQCLWSTRMTTAMMTPILATLDRVGYAYVNILGGAVFDVCVRYLQENPFERVGLLCSRLSTPCDGLTRGQSLYTFELFPDDIVVLNSQVLAQRGLKVLTVYDALNDNRNIECSVISAHDAGMQVNAMMTYTLSPVHTDEYYMARAKELVALNADFISIKDPTGLLTPERARTLFPAVAATVGDIPLRLHSHCQSGLSPEVYQIAMQSGFRYGDTAVEPLANGASLPAAEEIDARARLIGVDTGIDQTALQEMSDYFNWLAEREGKPRGKVAAYDPALYEHQVPGGMISNLKSQLQTMGMEARLPEILEEASQVRQDLGYPILVSPFAQYIITQAVLNVVQGERYKTIPDEVRKYAMGYYGRLAAEPSAAFLERANIKPSDMTTQRPGDHVDAWVPRLRAELGASASDEDVLLNAFYDKALLQPLSKPAPKYAYKASPLHELIRYLGARKDMDYARIRFAGAELTVST</sequence>
<dbReference type="NCBIfam" id="NF006761">
    <property type="entry name" value="PRK09282.1"/>
    <property type="match status" value="1"/>
</dbReference>
<dbReference type="GO" id="GO:0004736">
    <property type="term" value="F:pyruvate carboxylase activity"/>
    <property type="evidence" value="ECO:0007669"/>
    <property type="project" value="TreeGrafter"/>
</dbReference>
<dbReference type="EMBL" id="PNYB01000008">
    <property type="protein sequence ID" value="PMS24956.1"/>
    <property type="molecule type" value="Genomic_DNA"/>
</dbReference>
<dbReference type="Gene3D" id="3.20.20.70">
    <property type="entry name" value="Aldolase class I"/>
    <property type="match status" value="1"/>
</dbReference>
<dbReference type="SUPFAM" id="SSF89000">
    <property type="entry name" value="post-HMGL domain-like"/>
    <property type="match status" value="1"/>
</dbReference>
<dbReference type="PANTHER" id="PTHR43778:SF2">
    <property type="entry name" value="PYRUVATE CARBOXYLASE, MITOCHONDRIAL"/>
    <property type="match status" value="1"/>
</dbReference>
<protein>
    <submittedName>
        <fullName evidence="2">Carboxylase</fullName>
    </submittedName>
</protein>
<dbReference type="InterPro" id="IPR003379">
    <property type="entry name" value="Carboxylase_cons_dom"/>
</dbReference>
<dbReference type="Proteomes" id="UP000235347">
    <property type="component" value="Unassembled WGS sequence"/>
</dbReference>
<dbReference type="CDD" id="cd07937">
    <property type="entry name" value="DRE_TIM_PC_TC_5S"/>
    <property type="match status" value="1"/>
</dbReference>
<proteinExistence type="predicted"/>
<evidence type="ECO:0000313" key="2">
    <source>
        <dbReference type="EMBL" id="PMS24956.1"/>
    </source>
</evidence>
<gene>
    <name evidence="2" type="ORF">C0Z19_11580</name>
</gene>
<comment type="caution">
    <text evidence="2">The sequence shown here is derived from an EMBL/GenBank/DDBJ whole genome shotgun (WGS) entry which is preliminary data.</text>
</comment>
<keyword evidence="3" id="KW-1185">Reference proteome</keyword>
<dbReference type="PROSITE" id="PS50991">
    <property type="entry name" value="PYR_CT"/>
    <property type="match status" value="1"/>
</dbReference>
<dbReference type="InterPro" id="IPR013785">
    <property type="entry name" value="Aldolase_TIM"/>
</dbReference>
<dbReference type="RefSeq" id="WP_102609959.1">
    <property type="nucleotide sequence ID" value="NZ_CADIKD010000002.1"/>
</dbReference>
<dbReference type="InterPro" id="IPR055268">
    <property type="entry name" value="PCB-like"/>
</dbReference>
<name>A0A2N7W6C5_9BURK</name>
<reference evidence="2 3" key="1">
    <citation type="submission" date="2018-01" db="EMBL/GenBank/DDBJ databases">
        <title>Whole genome analyses suggest that Burkholderia sensu lato contains two further novel genera in the rhizoxinica-symbiotica group Mycetohabitans gen. nov., and Trinickia gen. nov.: implications for the evolution of diazotrophy and nodulation in the Burkholderiaceae.</title>
        <authorList>
            <person name="Estrada-de los Santos P."/>
            <person name="Palmer M."/>
            <person name="Chavez-Ramirez B."/>
            <person name="Beukes C."/>
            <person name="Steenkamp E.T."/>
            <person name="Hirsch A.M."/>
            <person name="Manyaka P."/>
            <person name="Maluk M."/>
            <person name="Lafos M."/>
            <person name="Crook M."/>
            <person name="Gross E."/>
            <person name="Simon M.F."/>
            <person name="Bueno dos Reis Junior F."/>
            <person name="Poole P.S."/>
            <person name="Venter S.N."/>
            <person name="James E.K."/>
        </authorList>
    </citation>
    <scope>NUCLEOTIDE SEQUENCE [LARGE SCALE GENOMIC DNA]</scope>
    <source>
        <strain evidence="2 3">GP25-8</strain>
    </source>
</reference>